<reference evidence="1" key="1">
    <citation type="submission" date="2023-06" db="EMBL/GenBank/DDBJ databases">
        <authorList>
            <consortium name="Lawrence Berkeley National Laboratory"/>
            <person name="Ahrendt S."/>
            <person name="Sahu N."/>
            <person name="Indic B."/>
            <person name="Wong-Bajracharya J."/>
            <person name="Merenyi Z."/>
            <person name="Ke H.-M."/>
            <person name="Monk M."/>
            <person name="Kocsube S."/>
            <person name="Drula E."/>
            <person name="Lipzen A."/>
            <person name="Balint B."/>
            <person name="Henrissat B."/>
            <person name="Andreopoulos B."/>
            <person name="Martin F.M."/>
            <person name="Harder C.B."/>
            <person name="Rigling D."/>
            <person name="Ford K.L."/>
            <person name="Foster G.D."/>
            <person name="Pangilinan J."/>
            <person name="Papanicolaou A."/>
            <person name="Barry K."/>
            <person name="LaButti K."/>
            <person name="Viragh M."/>
            <person name="Koriabine M."/>
            <person name="Yan M."/>
            <person name="Riley R."/>
            <person name="Champramary S."/>
            <person name="Plett K.L."/>
            <person name="Tsai I.J."/>
            <person name="Slot J."/>
            <person name="Sipos G."/>
            <person name="Plett J."/>
            <person name="Nagy L.G."/>
            <person name="Grigoriev I.V."/>
        </authorList>
    </citation>
    <scope>NUCLEOTIDE SEQUENCE</scope>
    <source>
        <strain evidence="1">FPL87.14</strain>
    </source>
</reference>
<protein>
    <submittedName>
        <fullName evidence="1">Uncharacterized protein</fullName>
    </submittedName>
</protein>
<dbReference type="EMBL" id="JAUEPT010000143">
    <property type="protein sequence ID" value="KAK0430542.1"/>
    <property type="molecule type" value="Genomic_DNA"/>
</dbReference>
<name>A0AA39IVX0_9AGAR</name>
<accession>A0AA39IVX0</accession>
<sequence>MVARELRSVGVARWMASVRLFWLGAEGDCTLTLLLHSQCRGLIGQRLELPQKAWTGAKSPLLWRVLVVSGINTVGKCCYRVVSLRSAILWSGFLAQTPFFHSQLSAVTDMILLGMRSHVYRLHFVMKRFTNAHLLPRLVACTKRVAAFDILRPSTRIHSRSTWQIRLPAMNRRQR</sequence>
<dbReference type="AlphaFoldDB" id="A0AA39IVX0"/>
<comment type="caution">
    <text evidence="1">The sequence shown here is derived from an EMBL/GenBank/DDBJ whole genome shotgun (WGS) entry which is preliminary data.</text>
</comment>
<organism evidence="1 2">
    <name type="scientific">Armillaria borealis</name>
    <dbReference type="NCBI Taxonomy" id="47425"/>
    <lineage>
        <taxon>Eukaryota</taxon>
        <taxon>Fungi</taxon>
        <taxon>Dikarya</taxon>
        <taxon>Basidiomycota</taxon>
        <taxon>Agaricomycotina</taxon>
        <taxon>Agaricomycetes</taxon>
        <taxon>Agaricomycetidae</taxon>
        <taxon>Agaricales</taxon>
        <taxon>Marasmiineae</taxon>
        <taxon>Physalacriaceae</taxon>
        <taxon>Armillaria</taxon>
    </lineage>
</organism>
<keyword evidence="2" id="KW-1185">Reference proteome</keyword>
<gene>
    <name evidence="1" type="ORF">EV421DRAFT_276365</name>
</gene>
<dbReference type="Proteomes" id="UP001175226">
    <property type="component" value="Unassembled WGS sequence"/>
</dbReference>
<proteinExistence type="predicted"/>
<evidence type="ECO:0000313" key="1">
    <source>
        <dbReference type="EMBL" id="KAK0430542.1"/>
    </source>
</evidence>
<evidence type="ECO:0000313" key="2">
    <source>
        <dbReference type="Proteomes" id="UP001175226"/>
    </source>
</evidence>